<accession>A0ABZ2C3I2</accession>
<name>A0ABZ2C3I2_9PROT</name>
<dbReference type="RefSeq" id="WP_331255711.1">
    <property type="nucleotide sequence ID" value="NZ_CP133270.1"/>
</dbReference>
<dbReference type="Proteomes" id="UP001330434">
    <property type="component" value="Chromosome"/>
</dbReference>
<sequence>MKIKLGIVAGLILGTLSNGPLFSAPSSENKASALMHQIEGVYKYHFKNGLVDGSKYDSENILEVVPVTNDILYFKTSLQFFNGHSCGLYGLATYQKDGSFLYNTETEDSSLEGCQLKIIPTADTISFQDGANGGKTCRNYYCGARGDFDGVAFKMIQRHPIGYMKILKDSQDYKDSVKDLKKD</sequence>
<organism evidence="1 2">
    <name type="scientific">Candidatus Bealeia paramacronuclearis</name>
    <dbReference type="NCBI Taxonomy" id="1921001"/>
    <lineage>
        <taxon>Bacteria</taxon>
        <taxon>Pseudomonadati</taxon>
        <taxon>Pseudomonadota</taxon>
        <taxon>Alphaproteobacteria</taxon>
        <taxon>Holosporales</taxon>
        <taxon>Holosporaceae</taxon>
        <taxon>Candidatus Bealeia</taxon>
    </lineage>
</organism>
<reference evidence="1 2" key="1">
    <citation type="journal article" date="2024" name="Environ. Microbiol.">
        <title>Novel evolutionary insights on the interactions of the Holosporales (Alphaproteobacteria) with eukaryotic hosts from comparative genomics.</title>
        <authorList>
            <person name="Giovannini M."/>
            <person name="Petroni G."/>
            <person name="Castelli M."/>
        </authorList>
    </citation>
    <scope>NUCLEOTIDE SEQUENCE [LARGE SCALE GENOMIC DNA]</scope>
    <source>
        <strain evidence="1 2">US_Bl 15I1</strain>
    </source>
</reference>
<gene>
    <name evidence="1" type="ORF">Bealeia1_01082</name>
</gene>
<protein>
    <submittedName>
        <fullName evidence="1">Uncharacterized protein</fullName>
    </submittedName>
</protein>
<dbReference type="EMBL" id="CP133270">
    <property type="protein sequence ID" value="WVX66893.1"/>
    <property type="molecule type" value="Genomic_DNA"/>
</dbReference>
<evidence type="ECO:0000313" key="2">
    <source>
        <dbReference type="Proteomes" id="UP001330434"/>
    </source>
</evidence>
<proteinExistence type="predicted"/>
<keyword evidence="2" id="KW-1185">Reference proteome</keyword>
<evidence type="ECO:0000313" key="1">
    <source>
        <dbReference type="EMBL" id="WVX66893.1"/>
    </source>
</evidence>